<protein>
    <recommendedName>
        <fullName evidence="5">ATP-grasp domain-containing protein</fullName>
    </recommendedName>
</protein>
<evidence type="ECO:0008006" key="5">
    <source>
        <dbReference type="Google" id="ProtNLM"/>
    </source>
</evidence>
<evidence type="ECO:0000313" key="4">
    <source>
        <dbReference type="Proteomes" id="UP001145072"/>
    </source>
</evidence>
<dbReference type="Gene3D" id="3.30.470.20">
    <property type="entry name" value="ATP-grasp fold, B domain"/>
    <property type="match status" value="1"/>
</dbReference>
<dbReference type="PANTHER" id="PTHR21621">
    <property type="entry name" value="RIBOSOMAL PROTEIN S6 MODIFICATION PROTEIN"/>
    <property type="match status" value="1"/>
</dbReference>
<dbReference type="PANTHER" id="PTHR21621:SF7">
    <property type="entry name" value="RIBOSOMAL PROTEIN BS6--L-GLUTAMATE LIGASE"/>
    <property type="match status" value="1"/>
</dbReference>
<dbReference type="RefSeq" id="WP_259869930.1">
    <property type="nucleotide sequence ID" value="NZ_JAMQJZ010000002.1"/>
</dbReference>
<dbReference type="GO" id="GO:0009432">
    <property type="term" value="P:SOS response"/>
    <property type="evidence" value="ECO:0007669"/>
    <property type="project" value="TreeGrafter"/>
</dbReference>
<dbReference type="InterPro" id="IPR013651">
    <property type="entry name" value="ATP-grasp_RimK-type"/>
</dbReference>
<evidence type="ECO:0000259" key="1">
    <source>
        <dbReference type="Pfam" id="PF08443"/>
    </source>
</evidence>
<dbReference type="Proteomes" id="UP001145072">
    <property type="component" value="Unassembled WGS sequence"/>
</dbReference>
<dbReference type="AlphaFoldDB" id="A0A9X4AH58"/>
<organism evidence="3 4">
    <name type="scientific">Aquibacillus koreensis</name>
    <dbReference type="NCBI Taxonomy" id="279446"/>
    <lineage>
        <taxon>Bacteria</taxon>
        <taxon>Bacillati</taxon>
        <taxon>Bacillota</taxon>
        <taxon>Bacilli</taxon>
        <taxon>Bacillales</taxon>
        <taxon>Bacillaceae</taxon>
        <taxon>Aquibacillus</taxon>
    </lineage>
</organism>
<feature type="domain" description="ATP-grasp fold RimK-type" evidence="1">
    <location>
        <begin position="116"/>
        <end position="302"/>
    </location>
</feature>
<proteinExistence type="predicted"/>
<keyword evidence="4" id="KW-1185">Reference proteome</keyword>
<feature type="domain" description="MvdD-like pre-ATP grasp" evidence="2">
    <location>
        <begin position="3"/>
        <end position="101"/>
    </location>
</feature>
<gene>
    <name evidence="3" type="ORF">NC661_03185</name>
</gene>
<dbReference type="GO" id="GO:0018169">
    <property type="term" value="F:ribosomal S6-glutamic acid ligase activity"/>
    <property type="evidence" value="ECO:0007669"/>
    <property type="project" value="TreeGrafter"/>
</dbReference>
<reference evidence="3" key="1">
    <citation type="submission" date="2022-06" db="EMBL/GenBank/DDBJ databases">
        <title>Aquibacillus sp. a new bacterium isolated from soil saline samples.</title>
        <authorList>
            <person name="Galisteo C."/>
            <person name="De La Haba R."/>
            <person name="Sanchez-Porro C."/>
            <person name="Ventosa A."/>
        </authorList>
    </citation>
    <scope>NUCLEOTIDE SEQUENCE</scope>
    <source>
        <strain evidence="3">JCM 12387</strain>
    </source>
</reference>
<comment type="caution">
    <text evidence="3">The sequence shown here is derived from an EMBL/GenBank/DDBJ whole genome shotgun (WGS) entry which is preliminary data.</text>
</comment>
<accession>A0A9X4AH58</accession>
<name>A0A9X4AH58_9BACI</name>
<evidence type="ECO:0000313" key="3">
    <source>
        <dbReference type="EMBL" id="MDC3419364.1"/>
    </source>
</evidence>
<dbReference type="GO" id="GO:0005737">
    <property type="term" value="C:cytoplasm"/>
    <property type="evidence" value="ECO:0007669"/>
    <property type="project" value="TreeGrafter"/>
</dbReference>
<dbReference type="SUPFAM" id="SSF56059">
    <property type="entry name" value="Glutathione synthetase ATP-binding domain-like"/>
    <property type="match status" value="1"/>
</dbReference>
<dbReference type="Pfam" id="PF08443">
    <property type="entry name" value="RimK"/>
    <property type="match status" value="1"/>
</dbReference>
<dbReference type="EMBL" id="JAMQJZ010000002">
    <property type="protein sequence ID" value="MDC3419364.1"/>
    <property type="molecule type" value="Genomic_DNA"/>
</dbReference>
<dbReference type="InterPro" id="IPR048936">
    <property type="entry name" value="MvdD-like_ATPgrasp"/>
</dbReference>
<dbReference type="Pfam" id="PF21068">
    <property type="entry name" value="ATPgraspMvdD"/>
    <property type="match status" value="1"/>
</dbReference>
<sequence length="310" mass="35612">MYILIITNSMDLTVDSIIHQFSDTVSFFRFNTDKFNDYEIKVTNEDTVISNTISNVSININDCHGVYYRKITLPDLQGFDAKYRNLMYKEMMAIIEGIAENAGKVALTRPSILKKADNKIVQIHVAKEVGFTVPPSLLTNSNNSAREFVASQESSIVKPISVGRINTSQTVNFIQTNIVKDTGYIEGLEFSPAYFQTYVEKDYEVRLTIVYGECFGVKVESSNNVDWRKKDAKVHYSKIKVPEDIEMKCYEMMDKLNIHFAAFDFIVNKQKYIFLELNANGQWQWLEEKLNLGISDKIVEYLTGEDKNEK</sequence>
<evidence type="ECO:0000259" key="2">
    <source>
        <dbReference type="Pfam" id="PF21068"/>
    </source>
</evidence>